<gene>
    <name evidence="2" type="ORF">PDM29_18390</name>
</gene>
<dbReference type="Pfam" id="PF11445">
    <property type="entry name" value="DUF2894"/>
    <property type="match status" value="2"/>
</dbReference>
<name>A0ABY9YNI3_9GAMM</name>
<dbReference type="RefSeq" id="WP_311191483.1">
    <property type="nucleotide sequence ID" value="NZ_CP115541.1"/>
</dbReference>
<sequence>MAADGHATPAQLQRWRTQGHDRIDPVHFAFLEALQQRAHAHDGALRRVLDARMQVLLDAYAARIESQPATADATARPAVTLSDLPAPRNADYPQLPALAEFRSMWASLRTESQVRQTLAQEAPSDSGPLNSSMLVHRTLGWMGEVSPGYLQHFLAYVDNLAWLDTLQQRGTLPSRDSAAPGAKPRRRTAR</sequence>
<evidence type="ECO:0000313" key="2">
    <source>
        <dbReference type="EMBL" id="WNH52278.1"/>
    </source>
</evidence>
<proteinExistence type="predicted"/>
<evidence type="ECO:0000256" key="1">
    <source>
        <dbReference type="SAM" id="MobiDB-lite"/>
    </source>
</evidence>
<feature type="region of interest" description="Disordered" evidence="1">
    <location>
        <begin position="171"/>
        <end position="190"/>
    </location>
</feature>
<reference evidence="2 3" key="1">
    <citation type="submission" date="2022-12" db="EMBL/GenBank/DDBJ databases">
        <title>Two new species, Stenotrophomonas aracearum and Stenotrophomonas oahuensis, isolated from Anthurium (Araceae family) in Hawaii.</title>
        <authorList>
            <person name="Chunag S.C."/>
            <person name="Dobhal S."/>
            <person name="Alvarez A."/>
            <person name="Arif M."/>
        </authorList>
    </citation>
    <scope>NUCLEOTIDE SEQUENCE [LARGE SCALE GENOMIC DNA]</scope>
    <source>
        <strain evidence="2 3">A5586</strain>
    </source>
</reference>
<dbReference type="EMBL" id="CP115541">
    <property type="protein sequence ID" value="WNH52278.1"/>
    <property type="molecule type" value="Genomic_DNA"/>
</dbReference>
<dbReference type="InterPro" id="IPR021549">
    <property type="entry name" value="DUF2894"/>
</dbReference>
<accession>A0ABY9YNI3</accession>
<evidence type="ECO:0000313" key="3">
    <source>
        <dbReference type="Proteomes" id="UP001302072"/>
    </source>
</evidence>
<organism evidence="2 3">
    <name type="scientific">Stenotrophomonas oahuensis</name>
    <dbReference type="NCBI Taxonomy" id="3003271"/>
    <lineage>
        <taxon>Bacteria</taxon>
        <taxon>Pseudomonadati</taxon>
        <taxon>Pseudomonadota</taxon>
        <taxon>Gammaproteobacteria</taxon>
        <taxon>Lysobacterales</taxon>
        <taxon>Lysobacteraceae</taxon>
        <taxon>Stenotrophomonas</taxon>
    </lineage>
</organism>
<dbReference type="Proteomes" id="UP001302072">
    <property type="component" value="Chromosome"/>
</dbReference>
<protein>
    <submittedName>
        <fullName evidence="2">DUF2894 domain-containing protein</fullName>
    </submittedName>
</protein>
<keyword evidence="3" id="KW-1185">Reference proteome</keyword>